<dbReference type="Proteomes" id="UP000078070">
    <property type="component" value="Chromosome"/>
</dbReference>
<proteinExistence type="inferred from homology"/>
<dbReference type="SMART" id="SM00855">
    <property type="entry name" value="PGAM"/>
    <property type="match status" value="1"/>
</dbReference>
<feature type="binding site" evidence="7">
    <location>
        <begin position="12"/>
        <end position="19"/>
    </location>
    <ligand>
        <name>substrate</name>
    </ligand>
</feature>
<evidence type="ECO:0000256" key="4">
    <source>
        <dbReference type="ARBA" id="ARBA00023152"/>
    </source>
</evidence>
<keyword evidence="3" id="KW-0312">Gluconeogenesis</keyword>
<feature type="binding site" evidence="7">
    <location>
        <position position="61"/>
    </location>
    <ligand>
        <name>substrate</name>
    </ligand>
</feature>
<evidence type="ECO:0000256" key="6">
    <source>
        <dbReference type="PIRSR" id="PIRSR613078-1"/>
    </source>
</evidence>
<dbReference type="PANTHER" id="PTHR11931">
    <property type="entry name" value="PHOSPHOGLYCERATE MUTASE"/>
    <property type="match status" value="1"/>
</dbReference>
<dbReference type="AlphaFoldDB" id="A0A1A9F2V3"/>
<dbReference type="EMBL" id="CP015839">
    <property type="protein sequence ID" value="ANG64218.1"/>
    <property type="molecule type" value="Genomic_DNA"/>
</dbReference>
<feature type="active site" description="Tele-phosphohistidine intermediate" evidence="6">
    <location>
        <position position="13"/>
    </location>
</feature>
<reference evidence="9" key="1">
    <citation type="submission" date="2016-05" db="EMBL/GenBank/DDBJ databases">
        <authorList>
            <person name="Baek K."/>
            <person name="Yang S.-J."/>
        </authorList>
    </citation>
    <scope>NUCLEOTIDE SEQUENCE [LARGE SCALE GENOMIC DNA]</scope>
    <source>
        <strain evidence="9">ST58-10</strain>
    </source>
</reference>
<evidence type="ECO:0000256" key="2">
    <source>
        <dbReference type="ARBA" id="ARBA00012028"/>
    </source>
</evidence>
<dbReference type="Gene3D" id="3.40.50.1240">
    <property type="entry name" value="Phosphoglycerate mutase-like"/>
    <property type="match status" value="1"/>
</dbReference>
<protein>
    <recommendedName>
        <fullName evidence="2">phosphoglycerate mutase (2,3-diphosphoglycerate-dependent)</fullName>
        <ecNumber evidence="2">5.4.2.11</ecNumber>
    </recommendedName>
</protein>
<dbReference type="GO" id="GO:0006094">
    <property type="term" value="P:gluconeogenesis"/>
    <property type="evidence" value="ECO:0007669"/>
    <property type="project" value="UniProtKB-KW"/>
</dbReference>
<dbReference type="SUPFAM" id="SSF53254">
    <property type="entry name" value="Phosphoglycerate mutase-like"/>
    <property type="match status" value="1"/>
</dbReference>
<organism evidence="8 9">
    <name type="scientific">Marinobacterium aestuarii</name>
    <dbReference type="NCBI Taxonomy" id="1821621"/>
    <lineage>
        <taxon>Bacteria</taxon>
        <taxon>Pseudomonadati</taxon>
        <taxon>Pseudomonadota</taxon>
        <taxon>Gammaproteobacteria</taxon>
        <taxon>Oceanospirillales</taxon>
        <taxon>Oceanospirillaceae</taxon>
        <taxon>Marinobacterium</taxon>
    </lineage>
</organism>
<dbReference type="RefSeq" id="WP_067385631.1">
    <property type="nucleotide sequence ID" value="NZ_CP015839.1"/>
</dbReference>
<evidence type="ECO:0000256" key="3">
    <source>
        <dbReference type="ARBA" id="ARBA00022432"/>
    </source>
</evidence>
<dbReference type="KEGG" id="mars:A8C75_18220"/>
<feature type="active site" description="Proton donor/acceptor" evidence="6">
    <location>
        <position position="83"/>
    </location>
</feature>
<keyword evidence="5" id="KW-0413">Isomerase</keyword>
<dbReference type="Pfam" id="PF00300">
    <property type="entry name" value="His_Phos_1"/>
    <property type="match status" value="1"/>
</dbReference>
<comment type="similarity">
    <text evidence="1">Belongs to the phosphoglycerate mutase family. BPG-dependent PGAM subfamily.</text>
</comment>
<dbReference type="InterPro" id="IPR005952">
    <property type="entry name" value="Phosphogly_mut1"/>
</dbReference>
<evidence type="ECO:0000256" key="1">
    <source>
        <dbReference type="ARBA" id="ARBA00006717"/>
    </source>
</evidence>
<dbReference type="GO" id="GO:0004619">
    <property type="term" value="F:phosphoglycerate mutase activity"/>
    <property type="evidence" value="ECO:0007669"/>
    <property type="project" value="UniProtKB-EC"/>
</dbReference>
<dbReference type="CDD" id="cd07067">
    <property type="entry name" value="HP_PGM_like"/>
    <property type="match status" value="1"/>
</dbReference>
<evidence type="ECO:0000256" key="5">
    <source>
        <dbReference type="ARBA" id="ARBA00023235"/>
    </source>
</evidence>
<dbReference type="InterPro" id="IPR029033">
    <property type="entry name" value="His_PPase_superfam"/>
</dbReference>
<gene>
    <name evidence="8" type="ORF">A8C75_18220</name>
</gene>
<dbReference type="OrthoDB" id="9781415at2"/>
<keyword evidence="4" id="KW-0324">Glycolysis</keyword>
<evidence type="ECO:0000313" key="8">
    <source>
        <dbReference type="EMBL" id="ANG64218.1"/>
    </source>
</evidence>
<dbReference type="STRING" id="1821621.A8C75_18220"/>
<evidence type="ECO:0000256" key="7">
    <source>
        <dbReference type="PIRSR" id="PIRSR613078-2"/>
    </source>
</evidence>
<accession>A0A1A9F2V3</accession>
<keyword evidence="9" id="KW-1185">Reference proteome</keyword>
<sequence length="185" mass="20344">MQLIRKPFVFMRHGETALNREQRICGSTDIPLSPLGEKQALAARALLAQDWSLVATSGLLRAQQTARLALPDTRLLIAPGLNERHWGELEGAPLSQLLPYGSTPAGGESWSEFSQRVLRVLNALLEQYSLPLIVAHSGVYRVIRDAITGTPDGPRIENARPMRIDPVGTGTGWDLQLFEKEAVND</sequence>
<name>A0A1A9F2V3_9GAMM</name>
<dbReference type="EC" id="5.4.2.11" evidence="2"/>
<reference evidence="8 9" key="2">
    <citation type="journal article" date="2018" name="Int. J. Syst. Evol. Microbiol.">
        <title>Marinobacterium aestuarii sp. nov., a benzene-degrading marine bacterium isolated from estuary sediment.</title>
        <authorList>
            <person name="Bae S.S."/>
            <person name="Jung J."/>
            <person name="Chung D."/>
            <person name="Baek K."/>
        </authorList>
    </citation>
    <scope>NUCLEOTIDE SEQUENCE [LARGE SCALE GENOMIC DNA]</scope>
    <source>
        <strain evidence="8 9">ST58-10</strain>
    </source>
</reference>
<dbReference type="InterPro" id="IPR013078">
    <property type="entry name" value="His_Pase_superF_clade-1"/>
</dbReference>
<dbReference type="GO" id="GO:0006096">
    <property type="term" value="P:glycolytic process"/>
    <property type="evidence" value="ECO:0007669"/>
    <property type="project" value="UniProtKB-KW"/>
</dbReference>
<evidence type="ECO:0000313" key="9">
    <source>
        <dbReference type="Proteomes" id="UP000078070"/>
    </source>
</evidence>